<evidence type="ECO:0000256" key="7">
    <source>
        <dbReference type="RuleBase" id="RU363032"/>
    </source>
</evidence>
<evidence type="ECO:0000256" key="4">
    <source>
        <dbReference type="ARBA" id="ARBA00022692"/>
    </source>
</evidence>
<evidence type="ECO:0000313" key="10">
    <source>
        <dbReference type="Proteomes" id="UP000325255"/>
    </source>
</evidence>
<evidence type="ECO:0000259" key="8">
    <source>
        <dbReference type="PROSITE" id="PS50928"/>
    </source>
</evidence>
<dbReference type="GO" id="GO:0005886">
    <property type="term" value="C:plasma membrane"/>
    <property type="evidence" value="ECO:0007669"/>
    <property type="project" value="UniProtKB-SubCell"/>
</dbReference>
<sequence>MLRYLAGRLGQAVFVAWAAFTVTFVILYVMPEDPIAIMLDMRGDGLLANPAQVALLRAEHGFDQPVPLQYLHSLWRALHGEFGTSIQLGQPVTTAIAAALPHTLALAGLALGLALTGGIGLALLATWTRQRWLRELLLALPGLGVSVPAFWVGLVLLQLLSFRWHLFPAMGNAGAASLVLPAVTLAIPTAAGVAQVLAKSLQATWAQAYIATALAKGASRPRVHLRHAFRNALIPALTLFGLSVGHLLGGSVVTETVFSRTGIGRLTEFAVKTRDIPLVQGLVVLSTVVFVAANLVVDLLCPLIDPRLLRGGRQPG</sequence>
<name>A0A5M6IVM7_9PROT</name>
<feature type="domain" description="ABC transmembrane type-1" evidence="8">
    <location>
        <begin position="100"/>
        <end position="301"/>
    </location>
</feature>
<dbReference type="InterPro" id="IPR035906">
    <property type="entry name" value="MetI-like_sf"/>
</dbReference>
<dbReference type="SUPFAM" id="SSF161098">
    <property type="entry name" value="MetI-like"/>
    <property type="match status" value="1"/>
</dbReference>
<dbReference type="EMBL" id="VWPK01000016">
    <property type="protein sequence ID" value="KAA5611979.1"/>
    <property type="molecule type" value="Genomic_DNA"/>
</dbReference>
<gene>
    <name evidence="9" type="ORF">F1189_12020</name>
</gene>
<keyword evidence="10" id="KW-1185">Reference proteome</keyword>
<evidence type="ECO:0000256" key="3">
    <source>
        <dbReference type="ARBA" id="ARBA00022475"/>
    </source>
</evidence>
<keyword evidence="4 7" id="KW-0812">Transmembrane</keyword>
<feature type="transmembrane region" description="Helical" evidence="7">
    <location>
        <begin position="278"/>
        <end position="304"/>
    </location>
</feature>
<dbReference type="InterPro" id="IPR000515">
    <property type="entry name" value="MetI-like"/>
</dbReference>
<dbReference type="Pfam" id="PF00528">
    <property type="entry name" value="BPD_transp_1"/>
    <property type="match status" value="1"/>
</dbReference>
<evidence type="ECO:0000256" key="6">
    <source>
        <dbReference type="ARBA" id="ARBA00023136"/>
    </source>
</evidence>
<keyword evidence="6 7" id="KW-0472">Membrane</keyword>
<keyword evidence="2 7" id="KW-0813">Transport</keyword>
<feature type="transmembrane region" description="Helical" evidence="7">
    <location>
        <begin position="173"/>
        <end position="198"/>
    </location>
</feature>
<organism evidence="9 10">
    <name type="scientific">Rhodovastum atsumiense</name>
    <dbReference type="NCBI Taxonomy" id="504468"/>
    <lineage>
        <taxon>Bacteria</taxon>
        <taxon>Pseudomonadati</taxon>
        <taxon>Pseudomonadota</taxon>
        <taxon>Alphaproteobacteria</taxon>
        <taxon>Acetobacterales</taxon>
        <taxon>Acetobacteraceae</taxon>
        <taxon>Rhodovastum</taxon>
    </lineage>
</organism>
<evidence type="ECO:0000256" key="5">
    <source>
        <dbReference type="ARBA" id="ARBA00022989"/>
    </source>
</evidence>
<dbReference type="InterPro" id="IPR045621">
    <property type="entry name" value="BPD_transp_1_N"/>
</dbReference>
<accession>A0A5M6IVM7</accession>
<comment type="subcellular location">
    <subcellularLocation>
        <location evidence="1 7">Cell membrane</location>
        <topology evidence="1 7">Multi-pass membrane protein</topology>
    </subcellularLocation>
</comment>
<comment type="similarity">
    <text evidence="7">Belongs to the binding-protein-dependent transport system permease family.</text>
</comment>
<dbReference type="OrthoDB" id="9805855at2"/>
<feature type="transmembrane region" description="Helical" evidence="7">
    <location>
        <begin position="232"/>
        <end position="258"/>
    </location>
</feature>
<keyword evidence="3" id="KW-1003">Cell membrane</keyword>
<dbReference type="PANTHER" id="PTHR43163:SF6">
    <property type="entry name" value="DIPEPTIDE TRANSPORT SYSTEM PERMEASE PROTEIN DPPB-RELATED"/>
    <property type="match status" value="1"/>
</dbReference>
<dbReference type="PROSITE" id="PS50928">
    <property type="entry name" value="ABC_TM1"/>
    <property type="match status" value="1"/>
</dbReference>
<feature type="transmembrane region" description="Helical" evidence="7">
    <location>
        <begin position="136"/>
        <end position="161"/>
    </location>
</feature>
<protein>
    <submittedName>
        <fullName evidence="9">ABC transporter permease</fullName>
    </submittedName>
</protein>
<feature type="transmembrane region" description="Helical" evidence="7">
    <location>
        <begin position="104"/>
        <end position="124"/>
    </location>
</feature>
<dbReference type="Proteomes" id="UP000325255">
    <property type="component" value="Unassembled WGS sequence"/>
</dbReference>
<dbReference type="RefSeq" id="WP_150040989.1">
    <property type="nucleotide sequence ID" value="NZ_OW485601.1"/>
</dbReference>
<dbReference type="CDD" id="cd06261">
    <property type="entry name" value="TM_PBP2"/>
    <property type="match status" value="1"/>
</dbReference>
<dbReference type="PANTHER" id="PTHR43163">
    <property type="entry name" value="DIPEPTIDE TRANSPORT SYSTEM PERMEASE PROTEIN DPPB-RELATED"/>
    <property type="match status" value="1"/>
</dbReference>
<dbReference type="Pfam" id="PF19300">
    <property type="entry name" value="BPD_transp_1_N"/>
    <property type="match status" value="1"/>
</dbReference>
<keyword evidence="5 7" id="KW-1133">Transmembrane helix</keyword>
<comment type="caution">
    <text evidence="9">The sequence shown here is derived from an EMBL/GenBank/DDBJ whole genome shotgun (WGS) entry which is preliminary data.</text>
</comment>
<evidence type="ECO:0000313" key="9">
    <source>
        <dbReference type="EMBL" id="KAA5611979.1"/>
    </source>
</evidence>
<evidence type="ECO:0000256" key="2">
    <source>
        <dbReference type="ARBA" id="ARBA00022448"/>
    </source>
</evidence>
<dbReference type="Gene3D" id="1.10.3720.10">
    <property type="entry name" value="MetI-like"/>
    <property type="match status" value="1"/>
</dbReference>
<reference evidence="9 10" key="1">
    <citation type="submission" date="2019-09" db="EMBL/GenBank/DDBJ databases">
        <title>Genome sequence of Rhodovastum atsumiense, a diverse member of the Acetobacteraceae family of non-sulfur purple photosynthetic bacteria.</title>
        <authorList>
            <person name="Meyer T."/>
            <person name="Kyndt J."/>
        </authorList>
    </citation>
    <scope>NUCLEOTIDE SEQUENCE [LARGE SCALE GENOMIC DNA]</scope>
    <source>
        <strain evidence="9 10">DSM 21279</strain>
    </source>
</reference>
<dbReference type="GO" id="GO:0055085">
    <property type="term" value="P:transmembrane transport"/>
    <property type="evidence" value="ECO:0007669"/>
    <property type="project" value="InterPro"/>
</dbReference>
<proteinExistence type="inferred from homology"/>
<evidence type="ECO:0000256" key="1">
    <source>
        <dbReference type="ARBA" id="ARBA00004651"/>
    </source>
</evidence>
<feature type="transmembrane region" description="Helical" evidence="7">
    <location>
        <begin position="12"/>
        <end position="30"/>
    </location>
</feature>
<dbReference type="AlphaFoldDB" id="A0A5M6IVM7"/>